<protein>
    <submittedName>
        <fullName evidence="6">Oligopeptide-binding protein OppA</fullName>
    </submittedName>
</protein>
<dbReference type="EMBL" id="VSSQ01098246">
    <property type="protein sequence ID" value="MPN41293.1"/>
    <property type="molecule type" value="Genomic_DNA"/>
</dbReference>
<dbReference type="InterPro" id="IPR000914">
    <property type="entry name" value="SBP_5_dom"/>
</dbReference>
<dbReference type="SUPFAM" id="SSF53850">
    <property type="entry name" value="Periplasmic binding protein-like II"/>
    <property type="match status" value="1"/>
</dbReference>
<evidence type="ECO:0000259" key="5">
    <source>
        <dbReference type="Pfam" id="PF00496"/>
    </source>
</evidence>
<evidence type="ECO:0000256" key="3">
    <source>
        <dbReference type="ARBA" id="ARBA00022448"/>
    </source>
</evidence>
<proteinExistence type="inferred from homology"/>
<evidence type="ECO:0000256" key="1">
    <source>
        <dbReference type="ARBA" id="ARBA00004196"/>
    </source>
</evidence>
<comment type="similarity">
    <text evidence="2">Belongs to the bacterial solute-binding protein 5 family.</text>
</comment>
<keyword evidence="3" id="KW-0813">Transport</keyword>
<dbReference type="Pfam" id="PF00496">
    <property type="entry name" value="SBP_bac_5"/>
    <property type="match status" value="1"/>
</dbReference>
<dbReference type="PANTHER" id="PTHR30290:SF10">
    <property type="entry name" value="PERIPLASMIC OLIGOPEPTIDE-BINDING PROTEIN-RELATED"/>
    <property type="match status" value="1"/>
</dbReference>
<dbReference type="AlphaFoldDB" id="A0A645I1A3"/>
<dbReference type="Gene3D" id="3.10.105.10">
    <property type="entry name" value="Dipeptide-binding Protein, Domain 3"/>
    <property type="match status" value="1"/>
</dbReference>
<dbReference type="PANTHER" id="PTHR30290">
    <property type="entry name" value="PERIPLASMIC BINDING COMPONENT OF ABC TRANSPORTER"/>
    <property type="match status" value="1"/>
</dbReference>
<reference evidence="6" key="1">
    <citation type="submission" date="2019-08" db="EMBL/GenBank/DDBJ databases">
        <authorList>
            <person name="Kucharzyk K."/>
            <person name="Murdoch R.W."/>
            <person name="Higgins S."/>
            <person name="Loffler F."/>
        </authorList>
    </citation>
    <scope>NUCLEOTIDE SEQUENCE</scope>
</reference>
<dbReference type="GO" id="GO:0015833">
    <property type="term" value="P:peptide transport"/>
    <property type="evidence" value="ECO:0007669"/>
    <property type="project" value="TreeGrafter"/>
</dbReference>
<evidence type="ECO:0000256" key="2">
    <source>
        <dbReference type="ARBA" id="ARBA00005695"/>
    </source>
</evidence>
<feature type="domain" description="Solute-binding protein family 5" evidence="5">
    <location>
        <begin position="1"/>
        <end position="64"/>
    </location>
</feature>
<comment type="caution">
    <text evidence="6">The sequence shown here is derived from an EMBL/GenBank/DDBJ whole genome shotgun (WGS) entry which is preliminary data.</text>
</comment>
<dbReference type="InterPro" id="IPR039424">
    <property type="entry name" value="SBP_5"/>
</dbReference>
<evidence type="ECO:0000256" key="4">
    <source>
        <dbReference type="ARBA" id="ARBA00022729"/>
    </source>
</evidence>
<evidence type="ECO:0000313" key="6">
    <source>
        <dbReference type="EMBL" id="MPN41293.1"/>
    </source>
</evidence>
<organism evidence="6">
    <name type="scientific">bioreactor metagenome</name>
    <dbReference type="NCBI Taxonomy" id="1076179"/>
    <lineage>
        <taxon>unclassified sequences</taxon>
        <taxon>metagenomes</taxon>
        <taxon>ecological metagenomes</taxon>
    </lineage>
</organism>
<comment type="subcellular location">
    <subcellularLocation>
        <location evidence="1">Cell envelope</location>
    </subcellularLocation>
</comment>
<dbReference type="GO" id="GO:1904680">
    <property type="term" value="F:peptide transmembrane transporter activity"/>
    <property type="evidence" value="ECO:0007669"/>
    <property type="project" value="TreeGrafter"/>
</dbReference>
<gene>
    <name evidence="6" type="primary">oppA_17</name>
    <name evidence="6" type="ORF">SDC9_188836</name>
</gene>
<name>A0A645I1A3_9ZZZZ</name>
<accession>A0A645I1A3</accession>
<keyword evidence="4" id="KW-0732">Signal</keyword>
<sequence>MQVIQKQLEATGAIKVTLQAQEWSTYIPALTGGESYNVGVMGWFFDYPDTSNYLDPFVYNSGMGNNLATTTEGNPVGVGINDEASQLIALLQQADVELDETKRAEEYKQAQDLYADLVPNIPLFFQAEHVVYRNNISGDASLATPETLNIGPNVFFTYALLTKGQ</sequence>
<dbReference type="GO" id="GO:0030313">
    <property type="term" value="C:cell envelope"/>
    <property type="evidence" value="ECO:0007669"/>
    <property type="project" value="UniProtKB-SubCell"/>
</dbReference>